<dbReference type="SUPFAM" id="SSF56925">
    <property type="entry name" value="OMPA-like"/>
    <property type="match status" value="1"/>
</dbReference>
<feature type="chain" id="PRO_5037763308" evidence="2">
    <location>
        <begin position="23"/>
        <end position="176"/>
    </location>
</feature>
<evidence type="ECO:0000313" key="5">
    <source>
        <dbReference type="Proteomes" id="UP000679220"/>
    </source>
</evidence>
<reference evidence="4" key="2">
    <citation type="submission" date="2021-04" db="EMBL/GenBank/DDBJ databases">
        <authorList>
            <person name="Zhang T."/>
            <person name="Zhang Y."/>
            <person name="Lu D."/>
            <person name="Zuo D."/>
            <person name="Du Z."/>
        </authorList>
    </citation>
    <scope>NUCLEOTIDE SEQUENCE</scope>
    <source>
        <strain evidence="4">JR1</strain>
    </source>
</reference>
<gene>
    <name evidence="4" type="ORF">KDU71_12645</name>
</gene>
<sequence length="176" mass="19069">MKKAMMILSLLVASNLAFVGMAQDKKFGIRGGYQTSYLTQDGDKVGSSKSGFYLGAYKDTKVFPFLHVNTGLEYSQFGASKLDNGDYTLNYIGVPLALKVKVGPLYALGGSGFNVKVAEKGYPFDSSAKWFDIPAYVGAGFNILFVAVEAKHTWGLTDINNGLNNNGFQVGLSMRF</sequence>
<dbReference type="Proteomes" id="UP000679220">
    <property type="component" value="Unassembled WGS sequence"/>
</dbReference>
<name>A0A941IYC2_9BACT</name>
<keyword evidence="5" id="KW-1185">Reference proteome</keyword>
<proteinExistence type="predicted"/>
<evidence type="ECO:0000259" key="3">
    <source>
        <dbReference type="Pfam" id="PF13505"/>
    </source>
</evidence>
<comment type="caution">
    <text evidence="4">The sequence shown here is derived from an EMBL/GenBank/DDBJ whole genome shotgun (WGS) entry which is preliminary data.</text>
</comment>
<dbReference type="InterPro" id="IPR011250">
    <property type="entry name" value="OMP/PagP_B-barrel"/>
</dbReference>
<dbReference type="Pfam" id="PF13505">
    <property type="entry name" value="OMP_b-brl"/>
    <property type="match status" value="1"/>
</dbReference>
<feature type="signal peptide" evidence="2">
    <location>
        <begin position="1"/>
        <end position="22"/>
    </location>
</feature>
<organism evidence="4 5">
    <name type="scientific">Carboxylicivirga sediminis</name>
    <dbReference type="NCBI Taxonomy" id="2006564"/>
    <lineage>
        <taxon>Bacteria</taxon>
        <taxon>Pseudomonadati</taxon>
        <taxon>Bacteroidota</taxon>
        <taxon>Bacteroidia</taxon>
        <taxon>Marinilabiliales</taxon>
        <taxon>Marinilabiliaceae</taxon>
        <taxon>Carboxylicivirga</taxon>
    </lineage>
</organism>
<evidence type="ECO:0000256" key="1">
    <source>
        <dbReference type="ARBA" id="ARBA00022729"/>
    </source>
</evidence>
<dbReference type="RefSeq" id="WP_212191445.1">
    <property type="nucleotide sequence ID" value="NZ_JAGTAR010000019.1"/>
</dbReference>
<feature type="domain" description="Outer membrane protein beta-barrel" evidence="3">
    <location>
        <begin position="8"/>
        <end position="176"/>
    </location>
</feature>
<reference evidence="4" key="1">
    <citation type="journal article" date="2018" name="Int. J. Syst. Evol. Microbiol.">
        <title>Carboxylicivirga sediminis sp. nov., isolated from coastal sediment.</title>
        <authorList>
            <person name="Wang F.Q."/>
            <person name="Ren L.H."/>
            <person name="Zou R.J."/>
            <person name="Sun Y.Z."/>
            <person name="Liu X.J."/>
            <person name="Jiang F."/>
            <person name="Liu L.J."/>
        </authorList>
    </citation>
    <scope>NUCLEOTIDE SEQUENCE</scope>
    <source>
        <strain evidence="4">JR1</strain>
    </source>
</reference>
<evidence type="ECO:0000256" key="2">
    <source>
        <dbReference type="SAM" id="SignalP"/>
    </source>
</evidence>
<dbReference type="InterPro" id="IPR027385">
    <property type="entry name" value="Beta-barrel_OMP"/>
</dbReference>
<protein>
    <submittedName>
        <fullName evidence="4">Outer membrane beta-barrel protein</fullName>
    </submittedName>
</protein>
<evidence type="ECO:0000313" key="4">
    <source>
        <dbReference type="EMBL" id="MBR8536413.1"/>
    </source>
</evidence>
<keyword evidence="1 2" id="KW-0732">Signal</keyword>
<dbReference type="AlphaFoldDB" id="A0A941IYC2"/>
<accession>A0A941IYC2</accession>
<dbReference type="EMBL" id="JAGTAR010000019">
    <property type="protein sequence ID" value="MBR8536413.1"/>
    <property type="molecule type" value="Genomic_DNA"/>
</dbReference>